<dbReference type="InterPro" id="IPR052052">
    <property type="entry name" value="Polysaccharide_Lyase_9"/>
</dbReference>
<keyword evidence="2" id="KW-0964">Secreted</keyword>
<reference evidence="6 7" key="1">
    <citation type="submission" date="2019-08" db="EMBL/GenBank/DDBJ databases">
        <title>Microbe sample from Colwellia echini.</title>
        <authorList>
            <person name="Christiansen L."/>
            <person name="Pathiraja D."/>
            <person name="Schultz-Johansen M."/>
            <person name="Choi I.-G."/>
            <person name="Stougaard P."/>
        </authorList>
    </citation>
    <scope>NUCLEOTIDE SEQUENCE [LARGE SCALE GENOMIC DNA]</scope>
    <source>
        <strain evidence="6 7">A3</strain>
    </source>
</reference>
<proteinExistence type="predicted"/>
<evidence type="ECO:0000313" key="7">
    <source>
        <dbReference type="Proteomes" id="UP000815846"/>
    </source>
</evidence>
<accession>A0ABY3MYF9</accession>
<comment type="caution">
    <text evidence="6">The sequence shown here is derived from an EMBL/GenBank/DDBJ whole genome shotgun (WGS) entry which is preliminary data.</text>
</comment>
<keyword evidence="3 4" id="KW-0732">Signal</keyword>
<protein>
    <submittedName>
        <fullName evidence="6">DUF1565 domain-containing protein</fullName>
    </submittedName>
</protein>
<evidence type="ECO:0000256" key="1">
    <source>
        <dbReference type="ARBA" id="ARBA00004613"/>
    </source>
</evidence>
<evidence type="ECO:0000256" key="4">
    <source>
        <dbReference type="SAM" id="SignalP"/>
    </source>
</evidence>
<dbReference type="PANTHER" id="PTHR40088:SF2">
    <property type="entry name" value="SECRETED SUGAR HYDROLASE"/>
    <property type="match status" value="1"/>
</dbReference>
<feature type="signal peptide" evidence="4">
    <location>
        <begin position="1"/>
        <end position="22"/>
    </location>
</feature>
<sequence>MRCLMFKIIIFTLLSLPFSTFAMDVYVDSLNGNDSNDGSLNNPYKTIQQASNTLSSGGTIFIRTGTYRETINVAYADQTFTNYNDEEVTITGLDIVTDWSLYENGIYQADFANFETQFIQVFVNDANRNG</sequence>
<name>A0ABY3MYF9_9GAMM</name>
<gene>
    <name evidence="6" type="ORF">CWS31_006555</name>
</gene>
<evidence type="ECO:0000256" key="3">
    <source>
        <dbReference type="ARBA" id="ARBA00022729"/>
    </source>
</evidence>
<comment type="subcellular location">
    <subcellularLocation>
        <location evidence="1">Secreted</location>
    </subcellularLocation>
</comment>
<dbReference type="SUPFAM" id="SSF51126">
    <property type="entry name" value="Pectin lyase-like"/>
    <property type="match status" value="1"/>
</dbReference>
<dbReference type="Pfam" id="PF07602">
    <property type="entry name" value="DUF1565"/>
    <property type="match status" value="1"/>
</dbReference>
<dbReference type="InterPro" id="IPR011050">
    <property type="entry name" value="Pectin_lyase_fold/virulence"/>
</dbReference>
<dbReference type="Gene3D" id="2.160.20.10">
    <property type="entry name" value="Single-stranded right-handed beta-helix, Pectin lyase-like"/>
    <property type="match status" value="1"/>
</dbReference>
<dbReference type="PANTHER" id="PTHR40088">
    <property type="entry name" value="PECTATE LYASE (EUROFUNG)"/>
    <property type="match status" value="1"/>
</dbReference>
<dbReference type="EMBL" id="PJAI02000005">
    <property type="protein sequence ID" value="TYK66253.1"/>
    <property type="molecule type" value="Genomic_DNA"/>
</dbReference>
<evidence type="ECO:0000259" key="5">
    <source>
        <dbReference type="Pfam" id="PF07602"/>
    </source>
</evidence>
<dbReference type="Proteomes" id="UP000815846">
    <property type="component" value="Unassembled WGS sequence"/>
</dbReference>
<dbReference type="InterPro" id="IPR012334">
    <property type="entry name" value="Pectin_lyas_fold"/>
</dbReference>
<evidence type="ECO:0000256" key="2">
    <source>
        <dbReference type="ARBA" id="ARBA00022525"/>
    </source>
</evidence>
<feature type="domain" description="DUF1565" evidence="5">
    <location>
        <begin position="31"/>
        <end position="71"/>
    </location>
</feature>
<evidence type="ECO:0000313" key="6">
    <source>
        <dbReference type="EMBL" id="TYK66253.1"/>
    </source>
</evidence>
<feature type="chain" id="PRO_5047547484" evidence="4">
    <location>
        <begin position="23"/>
        <end position="130"/>
    </location>
</feature>
<organism evidence="6 7">
    <name type="scientific">Colwellia echini</name>
    <dbReference type="NCBI Taxonomy" id="1982103"/>
    <lineage>
        <taxon>Bacteria</taxon>
        <taxon>Pseudomonadati</taxon>
        <taxon>Pseudomonadota</taxon>
        <taxon>Gammaproteobacteria</taxon>
        <taxon>Alteromonadales</taxon>
        <taxon>Colwelliaceae</taxon>
        <taxon>Colwellia</taxon>
    </lineage>
</organism>
<keyword evidence="7" id="KW-1185">Reference proteome</keyword>
<dbReference type="InterPro" id="IPR011459">
    <property type="entry name" value="DUF1565"/>
</dbReference>